<dbReference type="InterPro" id="IPR002933">
    <property type="entry name" value="Peptidase_M20"/>
</dbReference>
<dbReference type="AlphaFoldDB" id="A0A9P6TY74"/>
<dbReference type="InterPro" id="IPR017439">
    <property type="entry name" value="Amidohydrolase"/>
</dbReference>
<dbReference type="PANTHER" id="PTHR30575:SF0">
    <property type="entry name" value="XAA-ARG DIPEPTIDASE"/>
    <property type="match status" value="1"/>
</dbReference>
<dbReference type="NCBIfam" id="TIGR01891">
    <property type="entry name" value="amidohydrolases"/>
    <property type="match status" value="1"/>
</dbReference>
<dbReference type="FunFam" id="3.30.70.360:FF:000004">
    <property type="entry name" value="Peptidase M20 domain-containing protein 2"/>
    <property type="match status" value="1"/>
</dbReference>
<organism evidence="3 4">
    <name type="scientific">Mortierella polycephala</name>
    <dbReference type="NCBI Taxonomy" id="41804"/>
    <lineage>
        <taxon>Eukaryota</taxon>
        <taxon>Fungi</taxon>
        <taxon>Fungi incertae sedis</taxon>
        <taxon>Mucoromycota</taxon>
        <taxon>Mortierellomycotina</taxon>
        <taxon>Mortierellomycetes</taxon>
        <taxon>Mortierellales</taxon>
        <taxon>Mortierellaceae</taxon>
        <taxon>Mortierella</taxon>
    </lineage>
</organism>
<reference evidence="3" key="1">
    <citation type="journal article" date="2020" name="Fungal Divers.">
        <title>Resolving the Mortierellaceae phylogeny through synthesis of multi-gene phylogenetics and phylogenomics.</title>
        <authorList>
            <person name="Vandepol N."/>
            <person name="Liber J."/>
            <person name="Desiro A."/>
            <person name="Na H."/>
            <person name="Kennedy M."/>
            <person name="Barry K."/>
            <person name="Grigoriev I.V."/>
            <person name="Miller A.N."/>
            <person name="O'Donnell K."/>
            <person name="Stajich J.E."/>
            <person name="Bonito G."/>
        </authorList>
    </citation>
    <scope>NUCLEOTIDE SEQUENCE</scope>
    <source>
        <strain evidence="3">KOD948</strain>
    </source>
</reference>
<dbReference type="EMBL" id="JAAAJA010000572">
    <property type="protein sequence ID" value="KAG0251714.1"/>
    <property type="molecule type" value="Genomic_DNA"/>
</dbReference>
<name>A0A9P6TY74_9FUNG</name>
<dbReference type="InterPro" id="IPR011650">
    <property type="entry name" value="Peptidase_M20_dimer"/>
</dbReference>
<dbReference type="CDD" id="cd05672">
    <property type="entry name" value="M20_ACY1L2-like"/>
    <property type="match status" value="1"/>
</dbReference>
<dbReference type="Gene3D" id="3.30.70.360">
    <property type="match status" value="1"/>
</dbReference>
<evidence type="ECO:0000259" key="2">
    <source>
        <dbReference type="Pfam" id="PF07687"/>
    </source>
</evidence>
<evidence type="ECO:0000313" key="3">
    <source>
        <dbReference type="EMBL" id="KAG0251714.1"/>
    </source>
</evidence>
<evidence type="ECO:0000313" key="4">
    <source>
        <dbReference type="Proteomes" id="UP000726737"/>
    </source>
</evidence>
<dbReference type="GO" id="GO:0016805">
    <property type="term" value="F:dipeptidase activity"/>
    <property type="evidence" value="ECO:0007669"/>
    <property type="project" value="TreeGrafter"/>
</dbReference>
<feature type="domain" description="Peptidase M20 dimerisation" evidence="2">
    <location>
        <begin position="267"/>
        <end position="358"/>
    </location>
</feature>
<dbReference type="Pfam" id="PF07687">
    <property type="entry name" value="M20_dimer"/>
    <property type="match status" value="1"/>
</dbReference>
<evidence type="ECO:0000256" key="1">
    <source>
        <dbReference type="ARBA" id="ARBA00006247"/>
    </source>
</evidence>
<accession>A0A9P6TY74</accession>
<proteinExistence type="inferred from homology"/>
<gene>
    <name evidence="3" type="ORF">BG011_007427</name>
</gene>
<dbReference type="InterPro" id="IPR052030">
    <property type="entry name" value="Peptidase_M20/M20A_hydrolases"/>
</dbReference>
<dbReference type="Pfam" id="PF01546">
    <property type="entry name" value="Peptidase_M20"/>
    <property type="match status" value="1"/>
</dbReference>
<comment type="similarity">
    <text evidence="1">Belongs to the peptidase M20A family.</text>
</comment>
<dbReference type="SUPFAM" id="SSF55031">
    <property type="entry name" value="Bacterial exopeptidase dimerisation domain"/>
    <property type="match status" value="1"/>
</dbReference>
<comment type="caution">
    <text evidence="3">The sequence shown here is derived from an EMBL/GenBank/DDBJ whole genome shotgun (WGS) entry which is preliminary data.</text>
</comment>
<dbReference type="SUPFAM" id="SSF53187">
    <property type="entry name" value="Zn-dependent exopeptidases"/>
    <property type="match status" value="1"/>
</dbReference>
<keyword evidence="4" id="KW-1185">Reference proteome</keyword>
<dbReference type="Proteomes" id="UP000726737">
    <property type="component" value="Unassembled WGS sequence"/>
</dbReference>
<dbReference type="PANTHER" id="PTHR30575">
    <property type="entry name" value="PEPTIDASE M20"/>
    <property type="match status" value="1"/>
</dbReference>
<sequence>MSTEKDTSQRPQAAPSAGCLDIFKNIFSNTVTNQEQTYNEKNAKAYHALVNNNCSSSSSVSPPPAYSDSLRHKMNELSVNVGSSGDSTIKLSELWEHDEFAKTVHQAIESVSAEMRDISLKLHSDPELSYKEYHAHALLTDYLEKKGFTVERKAYGLDTAFVARAGNSDKVTIGICSEYDALPGIGHACGHNLIAISGIATAIGLKAAIDKFQLQAEIKLFGTPAEETSGGKIVMLNNGAFKDVDVCMMLHGANADVVYPAFLALDTVEVEYFGKASHASTSPWEGINALDAAILAYTNIGLMRQQMRPNQRVHGIIKDGGKAANIIPDYTHSAYTVRAPKYAEVEVLKKRVERIFKGAATATGCRVKLTWGNPYKDIVTNDPLTGKFVKYMNAQGLQYPSKQEQLSKLSGSTDMGNLTYAMPGIHPMFNILNLCGEDDKSMGLHTIAFAEAAAQPIGHTATLRAAKSLAMTGLECILDPAFLKKVKEDFAENV</sequence>
<dbReference type="Gene3D" id="3.40.630.10">
    <property type="entry name" value="Zn peptidases"/>
    <property type="match status" value="1"/>
</dbReference>
<dbReference type="InterPro" id="IPR036264">
    <property type="entry name" value="Bact_exopeptidase_dim_dom"/>
</dbReference>
<protein>
    <recommendedName>
        <fullName evidence="2">Peptidase M20 dimerisation domain-containing protein</fullName>
    </recommendedName>
</protein>
<dbReference type="OrthoDB" id="6119954at2759"/>